<feature type="transmembrane region" description="Helical" evidence="9">
    <location>
        <begin position="679"/>
        <end position="703"/>
    </location>
</feature>
<dbReference type="Pfam" id="PF25508">
    <property type="entry name" value="TRPM2"/>
    <property type="match status" value="1"/>
</dbReference>
<keyword evidence="3 9" id="KW-0812">Transmembrane</keyword>
<evidence type="ECO:0000256" key="3">
    <source>
        <dbReference type="ARBA" id="ARBA00022692"/>
    </source>
</evidence>
<dbReference type="PANTHER" id="PTHR13800">
    <property type="entry name" value="TRANSIENT RECEPTOR POTENTIAL CATION CHANNEL, SUBFAMILY M, MEMBER 6"/>
    <property type="match status" value="1"/>
</dbReference>
<feature type="transmembrane region" description="Helical" evidence="9">
    <location>
        <begin position="811"/>
        <end position="830"/>
    </location>
</feature>
<dbReference type="WBParaSite" id="ACRNAN_scaffold53.g12529.t1">
    <property type="protein sequence ID" value="ACRNAN_scaffold53.g12529.t1"/>
    <property type="gene ID" value="ACRNAN_scaffold53.g12529"/>
</dbReference>
<evidence type="ECO:0000256" key="7">
    <source>
        <dbReference type="ARBA" id="ARBA00023303"/>
    </source>
</evidence>
<evidence type="ECO:0000259" key="10">
    <source>
        <dbReference type="Pfam" id="PF18139"/>
    </source>
</evidence>
<dbReference type="GO" id="GO:0030001">
    <property type="term" value="P:metal ion transport"/>
    <property type="evidence" value="ECO:0007669"/>
    <property type="project" value="TreeGrafter"/>
</dbReference>
<feature type="transmembrane region" description="Helical" evidence="9">
    <location>
        <begin position="648"/>
        <end position="667"/>
    </location>
</feature>
<comment type="subcellular location">
    <subcellularLocation>
        <location evidence="1">Membrane</location>
        <topology evidence="1">Multi-pass membrane protein</topology>
    </subcellularLocation>
</comment>
<keyword evidence="12" id="KW-1185">Reference proteome</keyword>
<name>A0A914E495_9BILA</name>
<evidence type="ECO:0000313" key="13">
    <source>
        <dbReference type="WBParaSite" id="ACRNAN_scaffold53.g12529.t1"/>
    </source>
</evidence>
<dbReference type="Pfam" id="PF18139">
    <property type="entry name" value="LSDAT_euk"/>
    <property type="match status" value="1"/>
</dbReference>
<dbReference type="InterPro" id="IPR041491">
    <property type="entry name" value="TRPM_SLOG"/>
</dbReference>
<proteinExistence type="predicted"/>
<evidence type="ECO:0000256" key="2">
    <source>
        <dbReference type="ARBA" id="ARBA00022448"/>
    </source>
</evidence>
<evidence type="ECO:0000256" key="8">
    <source>
        <dbReference type="SAM" id="Coils"/>
    </source>
</evidence>
<feature type="domain" description="TRPM SLOG" evidence="10">
    <location>
        <begin position="13"/>
        <end position="111"/>
    </location>
</feature>
<keyword evidence="8" id="KW-0175">Coiled coil</keyword>
<dbReference type="GO" id="GO:0005886">
    <property type="term" value="C:plasma membrane"/>
    <property type="evidence" value="ECO:0007669"/>
    <property type="project" value="TreeGrafter"/>
</dbReference>
<evidence type="ECO:0000313" key="12">
    <source>
        <dbReference type="Proteomes" id="UP000887540"/>
    </source>
</evidence>
<dbReference type="Proteomes" id="UP000887540">
    <property type="component" value="Unplaced"/>
</dbReference>
<keyword evidence="6 9" id="KW-0472">Membrane</keyword>
<protein>
    <submittedName>
        <fullName evidence="13">TRPM SLOG domain-containing protein</fullName>
    </submittedName>
</protein>
<evidence type="ECO:0000256" key="4">
    <source>
        <dbReference type="ARBA" id="ARBA00022989"/>
    </source>
</evidence>
<dbReference type="InterPro" id="IPR050927">
    <property type="entry name" value="TRPM"/>
</dbReference>
<evidence type="ECO:0000256" key="1">
    <source>
        <dbReference type="ARBA" id="ARBA00004141"/>
    </source>
</evidence>
<keyword evidence="7" id="KW-0407">Ion channel</keyword>
<reference evidence="13" key="1">
    <citation type="submission" date="2022-11" db="UniProtKB">
        <authorList>
            <consortium name="WormBaseParasite"/>
        </authorList>
    </citation>
    <scope>IDENTIFICATION</scope>
</reference>
<keyword evidence="4 9" id="KW-1133">Transmembrane helix</keyword>
<keyword evidence="2" id="KW-0813">Transport</keyword>
<dbReference type="GO" id="GO:0005261">
    <property type="term" value="F:monoatomic cation channel activity"/>
    <property type="evidence" value="ECO:0007669"/>
    <property type="project" value="TreeGrafter"/>
</dbReference>
<feature type="domain" description="TRPM-like" evidence="11">
    <location>
        <begin position="244"/>
        <end position="467"/>
    </location>
</feature>
<feature type="transmembrane region" description="Helical" evidence="9">
    <location>
        <begin position="753"/>
        <end position="770"/>
    </location>
</feature>
<evidence type="ECO:0000256" key="9">
    <source>
        <dbReference type="SAM" id="Phobius"/>
    </source>
</evidence>
<dbReference type="AlphaFoldDB" id="A0A914E495"/>
<organism evidence="12 13">
    <name type="scientific">Acrobeloides nanus</name>
    <dbReference type="NCBI Taxonomy" id="290746"/>
    <lineage>
        <taxon>Eukaryota</taxon>
        <taxon>Metazoa</taxon>
        <taxon>Ecdysozoa</taxon>
        <taxon>Nematoda</taxon>
        <taxon>Chromadorea</taxon>
        <taxon>Rhabditida</taxon>
        <taxon>Tylenchina</taxon>
        <taxon>Cephalobomorpha</taxon>
        <taxon>Cephaloboidea</taxon>
        <taxon>Cephalobidae</taxon>
        <taxon>Acrobeloides</taxon>
    </lineage>
</organism>
<sequence>MADFLGGQLSSKANYIRLSVDTDPANITKLLIKAWKIPPPTLIITIHGGVKDFRMYTKLTQLFQEGLRKATNITNAWIITSGVNSGAVKYVSAALEPIVATSKLQSKIVTIEKQKISGNINKTVPVVGILLEGGITDIITVYDYVITPPKIPVVIIDDSGRAASIIAYIAYNNEEKQATKILEDILAIIKEKDYLKVYAINEENNDLDYAILSLIVKSQKLTIEERLMLTLSWDRIDIARTIFDFNEFLSISRLEELYKNDINNENALKFIIHEIAEIDDDYNYNLIDIGKVVEKLMGHDFTPFYNDNDFMKQYSNEIITKNTSSTDKSMHTVKFLVDKDYAKIEHYKFKHPFNDLLIWAVLTDKFEMALCMWENGEEALAKALVATRLYKSLEKESGFNHLNPELRSNYKRSFEKFSNLAVEVLDKAHNISERRARMLLTYELKYWGYETCLSLAMMCNNKRFLTHPCCQKELSELWYGGMKLTGYPNLKIVSGLLLPPLILNINFKTQEELSLQAQSAKKNKKGAKGNVANENVEENNSLFSFILDQDEENVNHITCGYNTSKKWHKNKAYIKIDEYDNRIYRKISSDEHNGGYKSSVPKNDKRYMKLDVEKVKENDEVLEETHKETELPIWRKIFAFYEAPITIFWYWFISFLVFLSLLTYKLLIKFPEKPDLIEWYLFAYVVSYGSHIMLQNFILRLLLYPKFGPYVTIAIKMMIKSKYILSLLLIFLLAFGLPKHSILSKHEKLDFSFLRNIIYKPYLMLFGVYIDEIDKCHEETNKISYEIWHYQRYNQIVWYTYAPYLPPPLSLLVYALVLMFLICASFYACFKCCFKGFKGQKDEISTKNEEGTAKDGLCFKGQKDEISTKNEEGTAKDGLSLKLNEEMLETLLSFEQECMEELLRDKQKQHRDAIEERIRLIDERTDIMRVETGYTVGAEITLMSKFQEFQTKIDRNEEKLVNLTKKC</sequence>
<evidence type="ECO:0000259" key="11">
    <source>
        <dbReference type="Pfam" id="PF25508"/>
    </source>
</evidence>
<evidence type="ECO:0000256" key="6">
    <source>
        <dbReference type="ARBA" id="ARBA00023136"/>
    </source>
</evidence>
<accession>A0A914E495</accession>
<dbReference type="PANTHER" id="PTHR13800:SF1">
    <property type="entry name" value="TRANSIENT RECEPTOR POTENTIAL CATION CHANNEL TRPM"/>
    <property type="match status" value="1"/>
</dbReference>
<keyword evidence="5" id="KW-0406">Ion transport</keyword>
<feature type="coiled-coil region" evidence="8">
    <location>
        <begin position="896"/>
        <end position="966"/>
    </location>
</feature>
<evidence type="ECO:0000256" key="5">
    <source>
        <dbReference type="ARBA" id="ARBA00023065"/>
    </source>
</evidence>
<feature type="transmembrane region" description="Helical" evidence="9">
    <location>
        <begin position="723"/>
        <end position="741"/>
    </location>
</feature>
<dbReference type="InterPro" id="IPR057366">
    <property type="entry name" value="TRPM-like"/>
</dbReference>